<dbReference type="Pfam" id="PF01656">
    <property type="entry name" value="CbiA"/>
    <property type="match status" value="1"/>
</dbReference>
<evidence type="ECO:0000256" key="8">
    <source>
        <dbReference type="ARBA" id="ARBA00022962"/>
    </source>
</evidence>
<evidence type="ECO:0000256" key="10">
    <source>
        <dbReference type="SAM" id="MobiDB-lite"/>
    </source>
</evidence>
<dbReference type="GO" id="GO:0009236">
    <property type="term" value="P:cobalamin biosynthetic process"/>
    <property type="evidence" value="ECO:0007669"/>
    <property type="project" value="UniProtKB-UniRule"/>
</dbReference>
<feature type="domain" description="CobB/CobQ-like glutamine amidotransferase" evidence="12">
    <location>
        <begin position="280"/>
        <end position="469"/>
    </location>
</feature>
<protein>
    <recommendedName>
        <fullName evidence="9">Cobyrinate a,c-diamide synthase</fullName>
        <ecNumber evidence="9">6.3.5.11</ecNumber>
    </recommendedName>
    <alternativeName>
        <fullName evidence="9">Cobyrinic acid a,c-diamide synthetase</fullName>
    </alternativeName>
</protein>
<dbReference type="EC" id="6.3.5.11" evidence="9"/>
<evidence type="ECO:0000256" key="4">
    <source>
        <dbReference type="ARBA" id="ARBA00022598"/>
    </source>
</evidence>
<comment type="domain">
    <text evidence="9">Comprises of two domains. The C-terminal domain contains the binding site for glutamine and catalyzes the hydrolysis of this substrate to glutamate and ammonia. The N-terminal domain is anticipated to bind ATP and cobyrinate and catalyzes the ultimate synthesis of the diamide product. The ammonia produced via the glutaminase domain is probably translocated to the adjacent domain via a molecular tunnel, where it reacts with an activated intermediate.</text>
</comment>
<dbReference type="AlphaFoldDB" id="A0A9X2BUW9"/>
<evidence type="ECO:0000256" key="7">
    <source>
        <dbReference type="ARBA" id="ARBA00022842"/>
    </source>
</evidence>
<dbReference type="SUPFAM" id="SSF52540">
    <property type="entry name" value="P-loop containing nucleoside triphosphate hydrolases"/>
    <property type="match status" value="1"/>
</dbReference>
<gene>
    <name evidence="9" type="primary">cbiA</name>
    <name evidence="13" type="ORF">M0638_16825</name>
</gene>
<comment type="similarity">
    <text evidence="9">Belongs to the CobB/CbiA family.</text>
</comment>
<keyword evidence="7 9" id="KW-0460">Magnesium</keyword>
<dbReference type="InterPro" id="IPR004484">
    <property type="entry name" value="CbiA/CobB_synth"/>
</dbReference>
<keyword evidence="6 9" id="KW-0067">ATP-binding</keyword>
<comment type="similarity">
    <text evidence="2">Belongs to the CobB/CobQ family. CobQ subfamily.</text>
</comment>
<comment type="pathway">
    <text evidence="9">Cofactor biosynthesis; adenosylcobalamin biosynthesis; cob(II)yrinate a,c-diamide from sirohydrochlorin (anaerobic route): step 10/10.</text>
</comment>
<comment type="function">
    <text evidence="9">Catalyzes the ATP-dependent amidation of the two carboxylate groups at positions a and c of cobyrinate, using either L-glutamine or ammonia as the nitrogen source.</text>
</comment>
<keyword evidence="14" id="KW-1185">Reference proteome</keyword>
<evidence type="ECO:0000313" key="14">
    <source>
        <dbReference type="Proteomes" id="UP001139516"/>
    </source>
</evidence>
<feature type="active site" description="Nucleophile" evidence="9">
    <location>
        <position position="362"/>
    </location>
</feature>
<dbReference type="Pfam" id="PF07685">
    <property type="entry name" value="GATase_3"/>
    <property type="match status" value="1"/>
</dbReference>
<evidence type="ECO:0000259" key="11">
    <source>
        <dbReference type="Pfam" id="PF01656"/>
    </source>
</evidence>
<keyword evidence="8 9" id="KW-0315">Glutamine amidotransferase</keyword>
<evidence type="ECO:0000256" key="5">
    <source>
        <dbReference type="ARBA" id="ARBA00022741"/>
    </source>
</evidence>
<name>A0A9X2BUW9_9PROT</name>
<evidence type="ECO:0000256" key="1">
    <source>
        <dbReference type="ARBA" id="ARBA00001946"/>
    </source>
</evidence>
<evidence type="ECO:0000256" key="9">
    <source>
        <dbReference type="HAMAP-Rule" id="MF_00027"/>
    </source>
</evidence>
<comment type="miscellaneous">
    <text evidence="9">The a and c carboxylates of cobyrinate are activated for nucleophilic attack via formation of a phosphorylated intermediate by ATP. CbiA catalyzes first the amidation of the c-carboxylate, and then that of the a-carboxylate.</text>
</comment>
<dbReference type="NCBIfam" id="NF002204">
    <property type="entry name" value="PRK01077.1"/>
    <property type="match status" value="1"/>
</dbReference>
<accession>A0A9X2BUW9</accession>
<dbReference type="PROSITE" id="PS51274">
    <property type="entry name" value="GATASE_COBBQ"/>
    <property type="match status" value="1"/>
</dbReference>
<keyword evidence="4 9" id="KW-0436">Ligase</keyword>
<proteinExistence type="inferred from homology"/>
<dbReference type="Gene3D" id="3.40.50.300">
    <property type="entry name" value="P-loop containing nucleotide triphosphate hydrolases"/>
    <property type="match status" value="1"/>
</dbReference>
<reference evidence="13" key="1">
    <citation type="submission" date="2022-04" db="EMBL/GenBank/DDBJ databases">
        <title>Roseomonas acroporae sp. nov., isolated from coral Acropora digitifera.</title>
        <authorList>
            <person name="Sun H."/>
        </authorList>
    </citation>
    <scope>NUCLEOTIDE SEQUENCE</scope>
    <source>
        <strain evidence="13">NAR14</strain>
    </source>
</reference>
<dbReference type="HAMAP" id="MF_00027">
    <property type="entry name" value="CobB_CbiA"/>
    <property type="match status" value="1"/>
</dbReference>
<dbReference type="Gene3D" id="3.40.50.880">
    <property type="match status" value="1"/>
</dbReference>
<dbReference type="EMBL" id="JALPRX010000073">
    <property type="protein sequence ID" value="MCK8786043.1"/>
    <property type="molecule type" value="Genomic_DNA"/>
</dbReference>
<dbReference type="RefSeq" id="WP_248668160.1">
    <property type="nucleotide sequence ID" value="NZ_JALPRX010000073.1"/>
</dbReference>
<organism evidence="13 14">
    <name type="scientific">Roseomonas acroporae</name>
    <dbReference type="NCBI Taxonomy" id="2937791"/>
    <lineage>
        <taxon>Bacteria</taxon>
        <taxon>Pseudomonadati</taxon>
        <taxon>Pseudomonadota</taxon>
        <taxon>Alphaproteobacteria</taxon>
        <taxon>Acetobacterales</taxon>
        <taxon>Roseomonadaceae</taxon>
        <taxon>Roseomonas</taxon>
    </lineage>
</organism>
<dbReference type="InterPro" id="IPR011698">
    <property type="entry name" value="GATase_3"/>
</dbReference>
<evidence type="ECO:0000313" key="13">
    <source>
        <dbReference type="EMBL" id="MCK8786043.1"/>
    </source>
</evidence>
<comment type="caution">
    <text evidence="13">The sequence shown here is derived from an EMBL/GenBank/DDBJ whole genome shotgun (WGS) entry which is preliminary data.</text>
</comment>
<dbReference type="PANTHER" id="PTHR43873:SF1">
    <property type="entry name" value="COBYRINATE A,C-DIAMIDE SYNTHASE"/>
    <property type="match status" value="1"/>
</dbReference>
<dbReference type="InterPro" id="IPR027417">
    <property type="entry name" value="P-loop_NTPase"/>
</dbReference>
<evidence type="ECO:0000256" key="3">
    <source>
        <dbReference type="ARBA" id="ARBA00022573"/>
    </source>
</evidence>
<keyword evidence="3 9" id="KW-0169">Cobalamin biosynthesis</keyword>
<dbReference type="GO" id="GO:0005524">
    <property type="term" value="F:ATP binding"/>
    <property type="evidence" value="ECO:0007669"/>
    <property type="project" value="UniProtKB-UniRule"/>
</dbReference>
<feature type="domain" description="CobQ/CobB/MinD/ParA nucleotide binding" evidence="11">
    <location>
        <begin position="7"/>
        <end position="213"/>
    </location>
</feature>
<dbReference type="InterPro" id="IPR002586">
    <property type="entry name" value="CobQ/CobB/MinD/ParA_Nub-bd_dom"/>
</dbReference>
<feature type="region of interest" description="Disordered" evidence="10">
    <location>
        <begin position="103"/>
        <end position="127"/>
    </location>
</feature>
<dbReference type="InterPro" id="IPR029062">
    <property type="entry name" value="Class_I_gatase-like"/>
</dbReference>
<keyword evidence="5 9" id="KW-0547">Nucleotide-binding</keyword>
<feature type="site" description="Increases nucleophilicity of active site Cys" evidence="9">
    <location>
        <position position="465"/>
    </location>
</feature>
<evidence type="ECO:0000256" key="6">
    <source>
        <dbReference type="ARBA" id="ARBA00022840"/>
    </source>
</evidence>
<sequence length="472" mass="47916">MTTRGLLVAAPRSGAGKTTVTLALLAALRRRGVAVRAVKSGPDYIDPAFHAAATGHPCLNLDSWAMPPALLDALLAEAAAPPAGGEGVLLVAEAAMGLFDGAGAPHADRTGERAGVGRPEDDRRQGSAADLAARFGLPVLLVLDVSGQSQSAAAVARGFALHDPAVRVAGVVLNRVGSDRHRDGAAAAIRAAGLPVLGALPREAALALPERHLGLVQAGELAATLPALLDRLAGVAEARLDLEAILALAAPPGGAAFGPAGSGGGAMPAWRAALPPPGQRIALAADAAFGFAYPHLLAGWRRAGAEILPFSPLADEPPPAGCDACWLPGGYPELHAGRLAASPRFRAGLRRFAETHPVHGECGGYMVLGEGLEDAAGGRHRMLGLLGHATSFARRRLHLGYREARLCADGPLGPAGTVLRGHEFHYATVSEPGGDAPLAMLADSAGTALGPSGGRRARVSGSFFHAIARQPA</sequence>
<dbReference type="GO" id="GO:0042242">
    <property type="term" value="F:cobyrinic acid a,c-diamide synthase activity"/>
    <property type="evidence" value="ECO:0007669"/>
    <property type="project" value="UniProtKB-UniRule"/>
</dbReference>
<evidence type="ECO:0000259" key="12">
    <source>
        <dbReference type="Pfam" id="PF07685"/>
    </source>
</evidence>
<dbReference type="NCBIfam" id="TIGR00379">
    <property type="entry name" value="cobB"/>
    <property type="match status" value="1"/>
</dbReference>
<dbReference type="PANTHER" id="PTHR43873">
    <property type="entry name" value="COBYRINATE A,C-DIAMIDE SYNTHASE"/>
    <property type="match status" value="1"/>
</dbReference>
<evidence type="ECO:0000256" key="2">
    <source>
        <dbReference type="ARBA" id="ARBA00006205"/>
    </source>
</evidence>
<comment type="catalytic activity">
    <reaction evidence="9">
        <text>cob(II)yrinate + 2 L-glutamine + 2 ATP + 2 H2O = cob(II)yrinate a,c diamide + 2 L-glutamate + 2 ADP + 2 phosphate + 2 H(+)</text>
        <dbReference type="Rhea" id="RHEA:26289"/>
        <dbReference type="ChEBI" id="CHEBI:15377"/>
        <dbReference type="ChEBI" id="CHEBI:15378"/>
        <dbReference type="ChEBI" id="CHEBI:29985"/>
        <dbReference type="ChEBI" id="CHEBI:30616"/>
        <dbReference type="ChEBI" id="CHEBI:43474"/>
        <dbReference type="ChEBI" id="CHEBI:58359"/>
        <dbReference type="ChEBI" id="CHEBI:58537"/>
        <dbReference type="ChEBI" id="CHEBI:58894"/>
        <dbReference type="ChEBI" id="CHEBI:456216"/>
        <dbReference type="EC" id="6.3.5.11"/>
    </reaction>
</comment>
<comment type="cofactor">
    <cofactor evidence="1 9">
        <name>Mg(2+)</name>
        <dbReference type="ChEBI" id="CHEBI:18420"/>
    </cofactor>
</comment>
<dbReference type="Proteomes" id="UP001139516">
    <property type="component" value="Unassembled WGS sequence"/>
</dbReference>
<dbReference type="SUPFAM" id="SSF52317">
    <property type="entry name" value="Class I glutamine amidotransferase-like"/>
    <property type="match status" value="1"/>
</dbReference>